<dbReference type="PATRIC" id="fig|943816.4.peg.4683"/>
<evidence type="ECO:0000313" key="2">
    <source>
        <dbReference type="EMBL" id="OEV00597.1"/>
    </source>
</evidence>
<sequence>MEDGRTYCDVCGALLYDRPSETRRSRASVPGRFVRTLMRGEGAAVLLLLIGTGFGFLGLFALYETTGP</sequence>
<dbReference type="Proteomes" id="UP000175829">
    <property type="component" value="Unassembled WGS sequence"/>
</dbReference>
<accession>A0A1E7K9U5</accession>
<reference evidence="2 3" key="1">
    <citation type="journal article" date="2016" name="Front. Microbiol.">
        <title>Comparative Genomics Analysis of Streptomyces Species Reveals Their Adaptation to the Marine Environment and Their Diversity at the Genomic Level.</title>
        <authorList>
            <person name="Tian X."/>
            <person name="Zhang Z."/>
            <person name="Yang T."/>
            <person name="Chen M."/>
            <person name="Li J."/>
            <person name="Chen F."/>
            <person name="Yang J."/>
            <person name="Li W."/>
            <person name="Zhang B."/>
            <person name="Zhang Z."/>
            <person name="Wu J."/>
            <person name="Zhang C."/>
            <person name="Long L."/>
            <person name="Xiao J."/>
        </authorList>
    </citation>
    <scope>NUCLEOTIDE SEQUENCE [LARGE SCALE GENOMIC DNA]</scope>
    <source>
        <strain evidence="2 3">SCSIO M10379</strain>
    </source>
</reference>
<keyword evidence="1" id="KW-0812">Transmembrane</keyword>
<gene>
    <name evidence="2" type="ORF">AN217_25490</name>
</gene>
<keyword evidence="1" id="KW-0472">Membrane</keyword>
<dbReference type="EMBL" id="LJGV01000022">
    <property type="protein sequence ID" value="OEV00597.1"/>
    <property type="molecule type" value="Genomic_DNA"/>
</dbReference>
<keyword evidence="1" id="KW-1133">Transmembrane helix</keyword>
<protein>
    <submittedName>
        <fullName evidence="2">Uncharacterized protein</fullName>
    </submittedName>
</protein>
<evidence type="ECO:0000313" key="3">
    <source>
        <dbReference type="Proteomes" id="UP000175829"/>
    </source>
</evidence>
<proteinExistence type="predicted"/>
<name>A0A1E7K9U5_9ACTN</name>
<organism evidence="2 3">
    <name type="scientific">Streptomyces qinglanensis</name>
    <dbReference type="NCBI Taxonomy" id="943816"/>
    <lineage>
        <taxon>Bacteria</taxon>
        <taxon>Bacillati</taxon>
        <taxon>Actinomycetota</taxon>
        <taxon>Actinomycetes</taxon>
        <taxon>Kitasatosporales</taxon>
        <taxon>Streptomycetaceae</taxon>
        <taxon>Streptomyces</taxon>
    </lineage>
</organism>
<feature type="transmembrane region" description="Helical" evidence="1">
    <location>
        <begin position="42"/>
        <end position="63"/>
    </location>
</feature>
<dbReference type="AlphaFoldDB" id="A0A1E7K9U5"/>
<evidence type="ECO:0000256" key="1">
    <source>
        <dbReference type="SAM" id="Phobius"/>
    </source>
</evidence>
<comment type="caution">
    <text evidence="2">The sequence shown here is derived from an EMBL/GenBank/DDBJ whole genome shotgun (WGS) entry which is preliminary data.</text>
</comment>